<dbReference type="AlphaFoldDB" id="A0A1A9WDA5"/>
<name>A0A1A9WDA5_9MUSC</name>
<keyword evidence="1" id="KW-1133">Transmembrane helix</keyword>
<protein>
    <submittedName>
        <fullName evidence="2">Uncharacterized protein</fullName>
    </submittedName>
</protein>
<proteinExistence type="predicted"/>
<keyword evidence="1" id="KW-0812">Transmembrane</keyword>
<keyword evidence="1" id="KW-0472">Membrane</keyword>
<dbReference type="EnsemblMetazoa" id="GBRI015444-RA">
    <property type="protein sequence ID" value="GBRI015444-PA"/>
    <property type="gene ID" value="GBRI015444"/>
</dbReference>
<evidence type="ECO:0000256" key="1">
    <source>
        <dbReference type="SAM" id="Phobius"/>
    </source>
</evidence>
<sequence length="108" mass="12237">MDTRHLNLLPVIQIKHKKTKKTKKCNNSNQVKVTAIYYLLSTIVIVVSFAAAAAAVAVAALLLVQHLEIVFNVLYMERNERMREMRDKDSVISLNICNGFKKNSSVVY</sequence>
<dbReference type="VEuPathDB" id="VectorBase:GBRI015444"/>
<dbReference type="Proteomes" id="UP000091820">
    <property type="component" value="Unassembled WGS sequence"/>
</dbReference>
<evidence type="ECO:0000313" key="3">
    <source>
        <dbReference type="Proteomes" id="UP000091820"/>
    </source>
</evidence>
<accession>A0A1A9WDA5</accession>
<evidence type="ECO:0000313" key="2">
    <source>
        <dbReference type="EnsemblMetazoa" id="GBRI015444-PA"/>
    </source>
</evidence>
<feature type="transmembrane region" description="Helical" evidence="1">
    <location>
        <begin position="36"/>
        <end position="64"/>
    </location>
</feature>
<organism evidence="2 3">
    <name type="scientific">Glossina brevipalpis</name>
    <dbReference type="NCBI Taxonomy" id="37001"/>
    <lineage>
        <taxon>Eukaryota</taxon>
        <taxon>Metazoa</taxon>
        <taxon>Ecdysozoa</taxon>
        <taxon>Arthropoda</taxon>
        <taxon>Hexapoda</taxon>
        <taxon>Insecta</taxon>
        <taxon>Pterygota</taxon>
        <taxon>Neoptera</taxon>
        <taxon>Endopterygota</taxon>
        <taxon>Diptera</taxon>
        <taxon>Brachycera</taxon>
        <taxon>Muscomorpha</taxon>
        <taxon>Hippoboscoidea</taxon>
        <taxon>Glossinidae</taxon>
        <taxon>Glossina</taxon>
    </lineage>
</organism>
<keyword evidence="3" id="KW-1185">Reference proteome</keyword>
<reference evidence="2" key="2">
    <citation type="submission" date="2020-05" db="UniProtKB">
        <authorList>
            <consortium name="EnsemblMetazoa"/>
        </authorList>
    </citation>
    <scope>IDENTIFICATION</scope>
    <source>
        <strain evidence="2">IAEA</strain>
    </source>
</reference>
<reference evidence="3" key="1">
    <citation type="submission" date="2014-03" db="EMBL/GenBank/DDBJ databases">
        <authorList>
            <person name="Aksoy S."/>
            <person name="Warren W."/>
            <person name="Wilson R.K."/>
        </authorList>
    </citation>
    <scope>NUCLEOTIDE SEQUENCE [LARGE SCALE GENOMIC DNA]</scope>
    <source>
        <strain evidence="3">IAEA</strain>
    </source>
</reference>